<reference evidence="2 3" key="1">
    <citation type="submission" date="2018-02" db="EMBL/GenBank/DDBJ databases">
        <title>The genomes of Aspergillus section Nigri reveals drivers in fungal speciation.</title>
        <authorList>
            <consortium name="DOE Joint Genome Institute"/>
            <person name="Vesth T.C."/>
            <person name="Nybo J."/>
            <person name="Theobald S."/>
            <person name="Brandl J."/>
            <person name="Frisvad J.C."/>
            <person name="Nielsen K.F."/>
            <person name="Lyhne E.K."/>
            <person name="Kogle M.E."/>
            <person name="Kuo A."/>
            <person name="Riley R."/>
            <person name="Clum A."/>
            <person name="Nolan M."/>
            <person name="Lipzen A."/>
            <person name="Salamov A."/>
            <person name="Henrissat B."/>
            <person name="Wiebenga A."/>
            <person name="De vries R.P."/>
            <person name="Grigoriev I.V."/>
            <person name="Mortensen U.H."/>
            <person name="Andersen M.R."/>
            <person name="Baker S.E."/>
        </authorList>
    </citation>
    <scope>NUCLEOTIDE SEQUENCE [LARGE SCALE GENOMIC DNA]</scope>
    <source>
        <strain evidence="2 3">CBS 707.79</strain>
    </source>
</reference>
<accession>A0A319DYM8</accession>
<protein>
    <recommendedName>
        <fullName evidence="1">Protein kinase domain-containing protein</fullName>
    </recommendedName>
</protein>
<dbReference type="STRING" id="1448320.A0A319DYM8"/>
<dbReference type="EMBL" id="KZ825836">
    <property type="protein sequence ID" value="PYH96543.1"/>
    <property type="molecule type" value="Genomic_DNA"/>
</dbReference>
<dbReference type="GO" id="GO:0004672">
    <property type="term" value="F:protein kinase activity"/>
    <property type="evidence" value="ECO:0007669"/>
    <property type="project" value="InterPro"/>
</dbReference>
<name>A0A319DYM8_9EURO</name>
<dbReference type="PROSITE" id="PS50011">
    <property type="entry name" value="PROTEIN_KINASE_DOM"/>
    <property type="match status" value="1"/>
</dbReference>
<dbReference type="VEuPathDB" id="FungiDB:BO71DRAFT_407650"/>
<sequence length="189" mass="21911">MPDELDLSPSEVEFLEKLKESKNSVVFKVSFRGTNMYHESRSRYHDRGPSEFDPPDREVNLFISESTAYHRLQSKGLCNRGIIPDFYGTIRNIQPALWLNLHMFLHDKLPPNAILIEYIPNMQAVDLSNYSEQRLSSLRQILDEIHKANVLHGDTKPRNMMVFVGMQERVLWIDFDSAQTFPEGGLSEK</sequence>
<evidence type="ECO:0000313" key="2">
    <source>
        <dbReference type="EMBL" id="PYH96543.1"/>
    </source>
</evidence>
<feature type="domain" description="Protein kinase" evidence="1">
    <location>
        <begin position="12"/>
        <end position="189"/>
    </location>
</feature>
<dbReference type="InterPro" id="IPR000719">
    <property type="entry name" value="Prot_kinase_dom"/>
</dbReference>
<proteinExistence type="predicted"/>
<gene>
    <name evidence="2" type="ORF">BO71DRAFT_407650</name>
</gene>
<evidence type="ECO:0000259" key="1">
    <source>
        <dbReference type="PROSITE" id="PS50011"/>
    </source>
</evidence>
<dbReference type="AlphaFoldDB" id="A0A319DYM8"/>
<dbReference type="OrthoDB" id="4185642at2759"/>
<dbReference type="InterPro" id="IPR011009">
    <property type="entry name" value="Kinase-like_dom_sf"/>
</dbReference>
<dbReference type="SUPFAM" id="SSF56112">
    <property type="entry name" value="Protein kinase-like (PK-like)"/>
    <property type="match status" value="1"/>
</dbReference>
<organism evidence="2 3">
    <name type="scientific">Aspergillus ellipticus CBS 707.79</name>
    <dbReference type="NCBI Taxonomy" id="1448320"/>
    <lineage>
        <taxon>Eukaryota</taxon>
        <taxon>Fungi</taxon>
        <taxon>Dikarya</taxon>
        <taxon>Ascomycota</taxon>
        <taxon>Pezizomycotina</taxon>
        <taxon>Eurotiomycetes</taxon>
        <taxon>Eurotiomycetidae</taxon>
        <taxon>Eurotiales</taxon>
        <taxon>Aspergillaceae</taxon>
        <taxon>Aspergillus</taxon>
        <taxon>Aspergillus subgen. Circumdati</taxon>
    </lineage>
</organism>
<keyword evidence="3" id="KW-1185">Reference proteome</keyword>
<dbReference type="Proteomes" id="UP000247810">
    <property type="component" value="Unassembled WGS sequence"/>
</dbReference>
<dbReference type="Gene3D" id="1.10.510.10">
    <property type="entry name" value="Transferase(Phosphotransferase) domain 1"/>
    <property type="match status" value="1"/>
</dbReference>
<evidence type="ECO:0000313" key="3">
    <source>
        <dbReference type="Proteomes" id="UP000247810"/>
    </source>
</evidence>
<dbReference type="GO" id="GO:0005524">
    <property type="term" value="F:ATP binding"/>
    <property type="evidence" value="ECO:0007669"/>
    <property type="project" value="InterPro"/>
</dbReference>